<dbReference type="Gene3D" id="1.25.40.10">
    <property type="entry name" value="Tetratricopeptide repeat domain"/>
    <property type="match status" value="2"/>
</dbReference>
<dbReference type="EMBL" id="PVMZ01000010">
    <property type="protein sequence ID" value="PRX19495.1"/>
    <property type="molecule type" value="Genomic_DNA"/>
</dbReference>
<dbReference type="PANTHER" id="PTHR46082:SF6">
    <property type="entry name" value="AAA+ ATPASE DOMAIN-CONTAINING PROTEIN-RELATED"/>
    <property type="match status" value="1"/>
</dbReference>
<dbReference type="Pfam" id="PF00931">
    <property type="entry name" value="NB-ARC"/>
    <property type="match status" value="1"/>
</dbReference>
<protein>
    <submittedName>
        <fullName evidence="2">NB-ARC domain-containing protein</fullName>
    </submittedName>
</protein>
<dbReference type="PANTHER" id="PTHR46082">
    <property type="entry name" value="ATP/GTP-BINDING PROTEIN-RELATED"/>
    <property type="match status" value="1"/>
</dbReference>
<dbReference type="Proteomes" id="UP000239415">
    <property type="component" value="Unassembled WGS sequence"/>
</dbReference>
<dbReference type="Pfam" id="PF13424">
    <property type="entry name" value="TPR_12"/>
    <property type="match status" value="2"/>
</dbReference>
<dbReference type="SUPFAM" id="SSF52540">
    <property type="entry name" value="P-loop containing nucleoside triphosphate hydrolases"/>
    <property type="match status" value="1"/>
</dbReference>
<accession>A0A2T0K8U2</accession>
<proteinExistence type="predicted"/>
<evidence type="ECO:0000313" key="3">
    <source>
        <dbReference type="Proteomes" id="UP000239415"/>
    </source>
</evidence>
<dbReference type="InterPro" id="IPR000157">
    <property type="entry name" value="TIR_dom"/>
</dbReference>
<dbReference type="Pfam" id="PF13676">
    <property type="entry name" value="TIR_2"/>
    <property type="match status" value="1"/>
</dbReference>
<dbReference type="SUPFAM" id="SSF52200">
    <property type="entry name" value="Toll/Interleukin receptor TIR domain"/>
    <property type="match status" value="1"/>
</dbReference>
<feature type="domain" description="TIR" evidence="1">
    <location>
        <begin position="6"/>
        <end position="140"/>
    </location>
</feature>
<name>A0A2T0K8U2_9ACTN</name>
<dbReference type="InterPro" id="IPR011990">
    <property type="entry name" value="TPR-like_helical_dom_sf"/>
</dbReference>
<dbReference type="Gene3D" id="3.40.50.300">
    <property type="entry name" value="P-loop containing nucleotide triphosphate hydrolases"/>
    <property type="match status" value="1"/>
</dbReference>
<dbReference type="GO" id="GO:0043531">
    <property type="term" value="F:ADP binding"/>
    <property type="evidence" value="ECO:0007669"/>
    <property type="project" value="InterPro"/>
</dbReference>
<evidence type="ECO:0000259" key="1">
    <source>
        <dbReference type="PROSITE" id="PS50104"/>
    </source>
</evidence>
<keyword evidence="3" id="KW-1185">Reference proteome</keyword>
<gene>
    <name evidence="2" type="ORF">CLV67_110247</name>
</gene>
<dbReference type="GO" id="GO:0007165">
    <property type="term" value="P:signal transduction"/>
    <property type="evidence" value="ECO:0007669"/>
    <property type="project" value="InterPro"/>
</dbReference>
<dbReference type="AlphaFoldDB" id="A0A2T0K8U2"/>
<comment type="caution">
    <text evidence="2">The sequence shown here is derived from an EMBL/GenBank/DDBJ whole genome shotgun (WGS) entry which is preliminary data.</text>
</comment>
<sequence length="827" mass="91591">MYGVPKRMPIVISHAGADRAWAEWARWHLEAAGYPTELDSVDRAPGTNAVEAMDRALHRDNPMLALLSAAYLKADRFTTDEWTARWAQRRGNPDVKLIPLRVEKADLSGGLWAPIVVPDLFDLVPAQAVSVLLDAVRRVLEPAPAGPLTAAPPDYPGRAVAAGPRPPGSLPPVWNLARRNPGFTGRDGMLGELYDTLRGGSRVAVQALHGLGGVGKTQLALEYAHRFAGEYDLVWWIPSEQPELIGDHLAALARQLCLVPVDTPTPAAADALQEHLRRTDRWLLVFDNADDRDHLAPWLPDGPGHLLITSRNPNWTGVARPMDVDVFTRAESVALLRAHLPHLDGPGADRLAEALGDLPLAVGQAADLLVETRLSADDYLRELTAHMTDPKRESRPPAGYPLPLAAAVTLTAERLLAADPAAGQLLHLCARLGPEPIPTDLFTSSPDELPQPLRAAAAGTVMFSRVLAQLTRYGLARPTAAGPILHRLVRAVLRDTDPDPYLHRRVVEELLVAARPDDGSDPRWWPRWSVLLPHILAADPATTGYHQLRYTACSAVWSLLARGDFRAALPLAEQLHRAWQPDEDSVLIIAHALAGIHRGLGEYEQARDLDQDNLARERRRRGADDARTLNAAHNLATDLRHLREFERARELDENTLARRRRLFGGDDPQTLASASSLAIDLCELKEHEQARRLSEETLEKYREQGGDDHPATLTTANILGVILRRSGEHEKAWQLNRDTWDRRRRLLGDDHPDTLTSANNLAADLRELGEFEQAREIDEDTLERKRRVLGNGHPQTDRSIENLARDLDALGRYAEAAELRRELRSEP</sequence>
<dbReference type="SUPFAM" id="SSF48452">
    <property type="entry name" value="TPR-like"/>
    <property type="match status" value="2"/>
</dbReference>
<dbReference type="InterPro" id="IPR035897">
    <property type="entry name" value="Toll_tir_struct_dom_sf"/>
</dbReference>
<dbReference type="InterPro" id="IPR002182">
    <property type="entry name" value="NB-ARC"/>
</dbReference>
<organism evidence="2 3">
    <name type="scientific">Actinoplanes italicus</name>
    <dbReference type="NCBI Taxonomy" id="113567"/>
    <lineage>
        <taxon>Bacteria</taxon>
        <taxon>Bacillati</taxon>
        <taxon>Actinomycetota</taxon>
        <taxon>Actinomycetes</taxon>
        <taxon>Micromonosporales</taxon>
        <taxon>Micromonosporaceae</taxon>
        <taxon>Actinoplanes</taxon>
    </lineage>
</organism>
<dbReference type="PROSITE" id="PS50104">
    <property type="entry name" value="TIR"/>
    <property type="match status" value="1"/>
</dbReference>
<dbReference type="Gene3D" id="3.40.50.10140">
    <property type="entry name" value="Toll/interleukin-1 receptor homology (TIR) domain"/>
    <property type="match status" value="1"/>
</dbReference>
<dbReference type="NCBIfam" id="NF040586">
    <property type="entry name" value="FxSxx_TPR"/>
    <property type="match status" value="1"/>
</dbReference>
<dbReference type="InterPro" id="IPR027417">
    <property type="entry name" value="P-loop_NTPase"/>
</dbReference>
<reference evidence="2 3" key="1">
    <citation type="submission" date="2018-03" db="EMBL/GenBank/DDBJ databases">
        <title>Genomic Encyclopedia of Archaeal and Bacterial Type Strains, Phase II (KMG-II): from individual species to whole genera.</title>
        <authorList>
            <person name="Goeker M."/>
        </authorList>
    </citation>
    <scope>NUCLEOTIDE SEQUENCE [LARGE SCALE GENOMIC DNA]</scope>
    <source>
        <strain evidence="2 3">DSM 43146</strain>
    </source>
</reference>
<dbReference type="InterPro" id="IPR053137">
    <property type="entry name" value="NLR-like"/>
</dbReference>
<evidence type="ECO:0000313" key="2">
    <source>
        <dbReference type="EMBL" id="PRX19495.1"/>
    </source>
</evidence>